<feature type="domain" description="Kringle" evidence="4">
    <location>
        <begin position="186"/>
        <end position="284"/>
    </location>
</feature>
<dbReference type="InterPro" id="IPR000001">
    <property type="entry name" value="Kringle"/>
</dbReference>
<dbReference type="SMART" id="SM00130">
    <property type="entry name" value="KR"/>
    <property type="match status" value="4"/>
</dbReference>
<evidence type="ECO:0000256" key="3">
    <source>
        <dbReference type="PROSITE-ProRule" id="PRU00121"/>
    </source>
</evidence>
<dbReference type="Proteomes" id="UP000677054">
    <property type="component" value="Unassembled WGS sequence"/>
</dbReference>
<dbReference type="PROSITE" id="PS00021">
    <property type="entry name" value="KRINGLE_1"/>
    <property type="match status" value="2"/>
</dbReference>
<feature type="disulfide bond" evidence="3">
    <location>
        <begin position="256"/>
        <end position="279"/>
    </location>
</feature>
<evidence type="ECO:0000259" key="4">
    <source>
        <dbReference type="PROSITE" id="PS50070"/>
    </source>
</evidence>
<evidence type="ECO:0000313" key="5">
    <source>
        <dbReference type="EMBL" id="CAD7248853.1"/>
    </source>
</evidence>
<keyword evidence="2 3" id="KW-1015">Disulfide bond</keyword>
<evidence type="ECO:0000313" key="6">
    <source>
        <dbReference type="Proteomes" id="UP000677054"/>
    </source>
</evidence>
<evidence type="ECO:0000256" key="2">
    <source>
        <dbReference type="ARBA" id="ARBA00023157"/>
    </source>
</evidence>
<dbReference type="OrthoDB" id="1915767at2759"/>
<feature type="domain" description="Kringle" evidence="4">
    <location>
        <begin position="561"/>
        <end position="653"/>
    </location>
</feature>
<evidence type="ECO:0000256" key="1">
    <source>
        <dbReference type="ARBA" id="ARBA00022572"/>
    </source>
</evidence>
<reference evidence="5" key="1">
    <citation type="submission" date="2020-11" db="EMBL/GenBank/DDBJ databases">
        <authorList>
            <person name="Tran Van P."/>
        </authorList>
    </citation>
    <scope>NUCLEOTIDE SEQUENCE</scope>
</reference>
<dbReference type="Gene3D" id="2.40.20.10">
    <property type="entry name" value="Plasminogen Kringle 4"/>
    <property type="match status" value="5"/>
</dbReference>
<feature type="domain" description="Kringle" evidence="4">
    <location>
        <begin position="294"/>
        <end position="338"/>
    </location>
</feature>
<feature type="disulfide bond" evidence="3">
    <location>
        <begin position="505"/>
        <end position="528"/>
    </location>
</feature>
<proteinExistence type="predicted"/>
<dbReference type="PANTHER" id="PTHR24261:SF7">
    <property type="entry name" value="KRINGLE DOMAIN-CONTAINING PROTEIN"/>
    <property type="match status" value="1"/>
</dbReference>
<dbReference type="Gene3D" id="3.50.4.10">
    <property type="entry name" value="Hepatocyte Growth Factor"/>
    <property type="match status" value="1"/>
</dbReference>
<sequence>MGLQRTREDRLAVVLAFLLLSRHVASLDLIRFLRRPRGQGYVNVTSESQEISLGVCAINCVKQEPFPCYAFSYQETDLSCQLIANRSSKLVQKDGYWSYAQRLCADKYPRIENAKVSFEGWNGDHPAPEGGIVKFLCEHPKGFSDGAVLHTAECVHRTPNSWNISFPKSVGCEKVHIYPECRLTEKGMEYVGKVSVTEWGRKCLNWRDYPGGTAEEYPFGPHLDFSTSDPSGTQIINLGQEAWFVNRDSWSHHNYCRNRWSLERPWCFVSGTSIETEYCDIPMCTYADDVDEHHNFCRNPSTNKTGTPFFMNVNIAPWCLYIGEGGFISWEFCDIPFCKGQDKEKRVGTGVYPECRLSEKGREYVGSQNETKTGMACLPWDSNPYGVPWDFFPRQKYPSVTMFLNSMTSKPELEVGHNHCRNPGLYREQPWCFVAEMRSKWEYCDIPLCQDLNPPECKLTGRGMEYVGKLNVGIDGLPCLPWLLFLRDDQKIYLYDEVDGGHAFCRNYFSFPFGPACFATLEGDLSPCDVPFCPTVDGGNCDIRVGGDCVPLIECKTDELGLSYMGTKNVTRNGHNCLPWLSGLSQLVEHVQANYSEDIRGGIKLSDFFNEILTLDDLYPTHNFCRNWNNDEGGPWCYRNDEMGLDYCDIPICSSNDP</sequence>
<dbReference type="PRINTS" id="PR00018">
    <property type="entry name" value="KRINGLE"/>
</dbReference>
<dbReference type="InterPro" id="IPR013806">
    <property type="entry name" value="Kringle-like"/>
</dbReference>
<dbReference type="PROSITE" id="PS50070">
    <property type="entry name" value="KRINGLE_2"/>
    <property type="match status" value="5"/>
</dbReference>
<feature type="disulfide bond" evidence="3">
    <location>
        <begin position="625"/>
        <end position="648"/>
    </location>
</feature>
<dbReference type="PANTHER" id="PTHR24261">
    <property type="entry name" value="PLASMINOGEN-RELATED"/>
    <property type="match status" value="1"/>
</dbReference>
<keyword evidence="1 3" id="KW-0420">Kringle</keyword>
<dbReference type="InterPro" id="IPR050759">
    <property type="entry name" value="Serine_protease_kringle"/>
</dbReference>
<organism evidence="5">
    <name type="scientific">Darwinula stevensoni</name>
    <dbReference type="NCBI Taxonomy" id="69355"/>
    <lineage>
        <taxon>Eukaryota</taxon>
        <taxon>Metazoa</taxon>
        <taxon>Ecdysozoa</taxon>
        <taxon>Arthropoda</taxon>
        <taxon>Crustacea</taxon>
        <taxon>Oligostraca</taxon>
        <taxon>Ostracoda</taxon>
        <taxon>Podocopa</taxon>
        <taxon>Podocopida</taxon>
        <taxon>Darwinulocopina</taxon>
        <taxon>Darwinuloidea</taxon>
        <taxon>Darwinulidae</taxon>
        <taxon>Darwinula</taxon>
    </lineage>
</organism>
<keyword evidence="6" id="KW-1185">Reference proteome</keyword>
<comment type="caution">
    <text evidence="3">Lacks conserved residue(s) required for the propagation of feature annotation.</text>
</comment>
<feature type="domain" description="Kringle" evidence="4">
    <location>
        <begin position="360"/>
        <end position="449"/>
    </location>
</feature>
<dbReference type="EMBL" id="CAJPEV010002025">
    <property type="protein sequence ID" value="CAG0895358.1"/>
    <property type="molecule type" value="Genomic_DNA"/>
</dbReference>
<gene>
    <name evidence="5" type="ORF">DSTB1V02_LOCUS8660</name>
</gene>
<feature type="domain" description="Kringle" evidence="4">
    <location>
        <begin position="459"/>
        <end position="533"/>
    </location>
</feature>
<dbReference type="EMBL" id="LR901542">
    <property type="protein sequence ID" value="CAD7248853.1"/>
    <property type="molecule type" value="Genomic_DNA"/>
</dbReference>
<dbReference type="Pfam" id="PF00051">
    <property type="entry name" value="Kringle"/>
    <property type="match status" value="2"/>
</dbReference>
<accession>A0A7R8XFS4</accession>
<dbReference type="SUPFAM" id="SSF57440">
    <property type="entry name" value="Kringle-like"/>
    <property type="match status" value="5"/>
</dbReference>
<name>A0A7R8XFS4_9CRUS</name>
<dbReference type="InterPro" id="IPR038178">
    <property type="entry name" value="Kringle_sf"/>
</dbReference>
<dbReference type="InterPro" id="IPR018056">
    <property type="entry name" value="Kringle_CS"/>
</dbReference>
<dbReference type="AlphaFoldDB" id="A0A7R8XFS4"/>
<protein>
    <recommendedName>
        <fullName evidence="4">Kringle domain-containing protein</fullName>
    </recommendedName>
</protein>